<feature type="chain" id="PRO_5038398447" evidence="5">
    <location>
        <begin position="30"/>
        <end position="310"/>
    </location>
</feature>
<dbReference type="GO" id="GO:0007155">
    <property type="term" value="P:cell adhesion"/>
    <property type="evidence" value="ECO:0007669"/>
    <property type="project" value="InterPro"/>
</dbReference>
<evidence type="ECO:0000256" key="4">
    <source>
        <dbReference type="RuleBase" id="RU003512"/>
    </source>
</evidence>
<dbReference type="KEGG" id="cfer:D4Z93_02965"/>
<dbReference type="InterPro" id="IPR050492">
    <property type="entry name" value="Bact_metal-bind_prot9"/>
</dbReference>
<dbReference type="Pfam" id="PF01297">
    <property type="entry name" value="ZnuA"/>
    <property type="match status" value="1"/>
</dbReference>
<keyword evidence="2 4" id="KW-0813">Transport</keyword>
<evidence type="ECO:0000313" key="7">
    <source>
        <dbReference type="Proteomes" id="UP000266301"/>
    </source>
</evidence>
<keyword evidence="7" id="KW-1185">Reference proteome</keyword>
<reference evidence="6 7" key="1">
    <citation type="journal article" date="2019" name="Int. J. Syst. Evol. Microbiol.">
        <title>Clostridium fermenticellae sp. nov., isolated from the mud in a fermentation cellar for the production of the Chinese liquor, baijiu.</title>
        <authorList>
            <person name="Xu P.X."/>
            <person name="Chai L.J."/>
            <person name="Qiu T."/>
            <person name="Zhang X.J."/>
            <person name="Lu Z.M."/>
            <person name="Xiao C."/>
            <person name="Wang S.T."/>
            <person name="Shen C.H."/>
            <person name="Shi J.S."/>
            <person name="Xu Z.H."/>
        </authorList>
    </citation>
    <scope>NUCLEOTIDE SEQUENCE [LARGE SCALE GENOMIC DNA]</scope>
    <source>
        <strain evidence="6 7">JN500901</strain>
    </source>
</reference>
<dbReference type="InterPro" id="IPR006128">
    <property type="entry name" value="Lipoprotein_PsaA-like"/>
</dbReference>
<evidence type="ECO:0000313" key="6">
    <source>
        <dbReference type="EMBL" id="AYD39557.1"/>
    </source>
</evidence>
<dbReference type="Proteomes" id="UP000266301">
    <property type="component" value="Chromosome"/>
</dbReference>
<dbReference type="CDD" id="cd01017">
    <property type="entry name" value="AdcA"/>
    <property type="match status" value="1"/>
</dbReference>
<organism evidence="6 7">
    <name type="scientific">Clostridium fermenticellae</name>
    <dbReference type="NCBI Taxonomy" id="2068654"/>
    <lineage>
        <taxon>Bacteria</taxon>
        <taxon>Bacillati</taxon>
        <taxon>Bacillota</taxon>
        <taxon>Clostridia</taxon>
        <taxon>Eubacteriales</taxon>
        <taxon>Clostridiaceae</taxon>
        <taxon>Clostridium</taxon>
    </lineage>
</organism>
<proteinExistence type="inferred from homology"/>
<name>A0A386H1G1_9CLOT</name>
<comment type="similarity">
    <text evidence="1 4">Belongs to the bacterial solute-binding protein 9 family.</text>
</comment>
<dbReference type="InterPro" id="IPR006129">
    <property type="entry name" value="AdhesinB"/>
</dbReference>
<dbReference type="InterPro" id="IPR006127">
    <property type="entry name" value="ZnuA-like"/>
</dbReference>
<feature type="signal peptide" evidence="5">
    <location>
        <begin position="1"/>
        <end position="29"/>
    </location>
</feature>
<dbReference type="EMBL" id="CP032416">
    <property type="protein sequence ID" value="AYD39557.1"/>
    <property type="molecule type" value="Genomic_DNA"/>
</dbReference>
<gene>
    <name evidence="6" type="ORF">D4Z93_02965</name>
</gene>
<dbReference type="PROSITE" id="PS51257">
    <property type="entry name" value="PROKAR_LIPOPROTEIN"/>
    <property type="match status" value="1"/>
</dbReference>
<dbReference type="PRINTS" id="PR00691">
    <property type="entry name" value="ADHESINB"/>
</dbReference>
<dbReference type="PANTHER" id="PTHR42953:SF3">
    <property type="entry name" value="HIGH-AFFINITY ZINC UPTAKE SYSTEM PROTEIN ZNUA"/>
    <property type="match status" value="1"/>
</dbReference>
<evidence type="ECO:0000256" key="1">
    <source>
        <dbReference type="ARBA" id="ARBA00011028"/>
    </source>
</evidence>
<dbReference type="RefSeq" id="WP_119970306.1">
    <property type="nucleotide sequence ID" value="NZ_CP032416.1"/>
</dbReference>
<dbReference type="GO" id="GO:0046872">
    <property type="term" value="F:metal ion binding"/>
    <property type="evidence" value="ECO:0007669"/>
    <property type="project" value="InterPro"/>
</dbReference>
<dbReference type="OrthoDB" id="9810636at2"/>
<protein>
    <submittedName>
        <fullName evidence="6">ABC transporter substrate-binding protein</fullName>
    </submittedName>
</protein>
<evidence type="ECO:0000256" key="2">
    <source>
        <dbReference type="ARBA" id="ARBA00022448"/>
    </source>
</evidence>
<dbReference type="SUPFAM" id="SSF53807">
    <property type="entry name" value="Helical backbone' metal receptor"/>
    <property type="match status" value="1"/>
</dbReference>
<dbReference type="Gene3D" id="3.40.50.1980">
    <property type="entry name" value="Nitrogenase molybdenum iron protein domain"/>
    <property type="match status" value="2"/>
</dbReference>
<dbReference type="PRINTS" id="PR00690">
    <property type="entry name" value="ADHESNFAMILY"/>
</dbReference>
<dbReference type="AlphaFoldDB" id="A0A386H1G1"/>
<sequence>MQKKSKIFKVLTSTLLAVCIIATFSGCNSTSTQTSTQKSQAKLKVVVSFNAMKEFASAIGKDKVDISTIIPDGNEPHDFDPTAKDLKNLSDAKVFIYNGFGMESWESKAVSSASNKNLIVVDASKGLTPIKNTDSDTIKEDGQYDPHIWISLKGAKSESLNIKNALIKADPSNKNFYKKNYKDFSKQLDDLFNEYNPKFQGSKNKSFVTGHAAFGYLCRDFGLKQNSVEDVFADGEPSTKKLKQLVDYCKTNKIKTIFVEDMVSPKVSTTLAKEVGAKAEKIYTIESKEDNKDYIQSMKYNLDVIYRSLQ</sequence>
<keyword evidence="3 5" id="KW-0732">Signal</keyword>
<evidence type="ECO:0000256" key="5">
    <source>
        <dbReference type="SAM" id="SignalP"/>
    </source>
</evidence>
<accession>A0A386H1G1</accession>
<dbReference type="PANTHER" id="PTHR42953">
    <property type="entry name" value="HIGH-AFFINITY ZINC UPTAKE SYSTEM PROTEIN ZNUA-RELATED"/>
    <property type="match status" value="1"/>
</dbReference>
<evidence type="ECO:0000256" key="3">
    <source>
        <dbReference type="ARBA" id="ARBA00022729"/>
    </source>
</evidence>
<dbReference type="GO" id="GO:0030001">
    <property type="term" value="P:metal ion transport"/>
    <property type="evidence" value="ECO:0007669"/>
    <property type="project" value="InterPro"/>
</dbReference>